<reference evidence="1" key="1">
    <citation type="journal article" date="2014" name="Int. J. Syst. Evol. Microbiol.">
        <title>Complete genome sequence of Corynebacterium casei LMG S-19264T (=DSM 44701T), isolated from a smear-ripened cheese.</title>
        <authorList>
            <consortium name="US DOE Joint Genome Institute (JGI-PGF)"/>
            <person name="Walter F."/>
            <person name="Albersmeier A."/>
            <person name="Kalinowski J."/>
            <person name="Ruckert C."/>
        </authorList>
    </citation>
    <scope>NUCLEOTIDE SEQUENCE</scope>
    <source>
        <strain evidence="1">KCTC 23224</strain>
    </source>
</reference>
<gene>
    <name evidence="1" type="ORF">GCM10008106_08900</name>
</gene>
<name>A0A8J3CVK5_9BACT</name>
<proteinExistence type="predicted"/>
<dbReference type="Proteomes" id="UP000642809">
    <property type="component" value="Unassembled WGS sequence"/>
</dbReference>
<dbReference type="EMBL" id="BMYF01000004">
    <property type="protein sequence ID" value="GHB30237.1"/>
    <property type="molecule type" value="Genomic_DNA"/>
</dbReference>
<reference evidence="1" key="2">
    <citation type="submission" date="2020-09" db="EMBL/GenBank/DDBJ databases">
        <authorList>
            <person name="Sun Q."/>
            <person name="Kim S."/>
        </authorList>
    </citation>
    <scope>NUCLEOTIDE SEQUENCE</scope>
    <source>
        <strain evidence="1">KCTC 23224</strain>
    </source>
</reference>
<dbReference type="InterPro" id="IPR009057">
    <property type="entry name" value="Homeodomain-like_sf"/>
</dbReference>
<evidence type="ECO:0008006" key="3">
    <source>
        <dbReference type="Google" id="ProtNLM"/>
    </source>
</evidence>
<sequence length="79" mass="9174">MNWKERIVSDKNVLMGKPIIKGTRISIEFILDRLANGWSEEMILQSYPLLTKEDLLAVYSYLNDLEKDGLVYEIRAKAL</sequence>
<dbReference type="RefSeq" id="WP_189579260.1">
    <property type="nucleotide sequence ID" value="NZ_BMYF01000004.1"/>
</dbReference>
<organism evidence="1 2">
    <name type="scientific">Mongoliitalea lutea</name>
    <dbReference type="NCBI Taxonomy" id="849756"/>
    <lineage>
        <taxon>Bacteria</taxon>
        <taxon>Pseudomonadati</taxon>
        <taxon>Bacteroidota</taxon>
        <taxon>Cytophagia</taxon>
        <taxon>Cytophagales</taxon>
        <taxon>Cyclobacteriaceae</taxon>
        <taxon>Mongoliitalea</taxon>
    </lineage>
</organism>
<dbReference type="InterPro" id="IPR036388">
    <property type="entry name" value="WH-like_DNA-bd_sf"/>
</dbReference>
<dbReference type="Pfam" id="PF04255">
    <property type="entry name" value="DUF433"/>
    <property type="match status" value="1"/>
</dbReference>
<dbReference type="PANTHER" id="PTHR34849:SF3">
    <property type="entry name" value="SSR2962 PROTEIN"/>
    <property type="match status" value="1"/>
</dbReference>
<dbReference type="PANTHER" id="PTHR34849">
    <property type="entry name" value="SSL5025 PROTEIN"/>
    <property type="match status" value="1"/>
</dbReference>
<dbReference type="Gene3D" id="1.10.10.10">
    <property type="entry name" value="Winged helix-like DNA-binding domain superfamily/Winged helix DNA-binding domain"/>
    <property type="match status" value="1"/>
</dbReference>
<dbReference type="InterPro" id="IPR007367">
    <property type="entry name" value="DUF433"/>
</dbReference>
<evidence type="ECO:0000313" key="2">
    <source>
        <dbReference type="Proteomes" id="UP000642809"/>
    </source>
</evidence>
<evidence type="ECO:0000313" key="1">
    <source>
        <dbReference type="EMBL" id="GHB30237.1"/>
    </source>
</evidence>
<protein>
    <recommendedName>
        <fullName evidence="3">DUF433 domain-containing protein</fullName>
    </recommendedName>
</protein>
<dbReference type="SUPFAM" id="SSF46689">
    <property type="entry name" value="Homeodomain-like"/>
    <property type="match status" value="1"/>
</dbReference>
<dbReference type="AlphaFoldDB" id="A0A8J3CVK5"/>
<keyword evidence="2" id="KW-1185">Reference proteome</keyword>
<accession>A0A8J3CVK5</accession>
<comment type="caution">
    <text evidence="1">The sequence shown here is derived from an EMBL/GenBank/DDBJ whole genome shotgun (WGS) entry which is preliminary data.</text>
</comment>